<evidence type="ECO:0000313" key="1">
    <source>
        <dbReference type="EMBL" id="NYF77871.1"/>
    </source>
</evidence>
<evidence type="ECO:0000313" key="2">
    <source>
        <dbReference type="Proteomes" id="UP000589520"/>
    </source>
</evidence>
<gene>
    <name evidence="1" type="ORF">HDF17_000158</name>
</gene>
<name>A0A7Y9PET8_9BACT</name>
<accession>A0A7Y9PET8</accession>
<sequence>MQFDAMPENMIILRRGLLYAVLCCSFLLEAQQPVAIQIGTEQGGLPSSGGYKPSSLSLTQLLESDRLLQEGMMSFMRSGDSKSYRDTVVSAASREDIGAELLLAEQYIPKQCPFEINQDMPHCGKSGNEPPHVVFRQNPLGIEASYEEAARWLEKASAHGSGEASEVLAQLITRMQANGHGTSYTAADSARFHALARSQGYDVEPISAICYKLTPGGTSISLGRLLGLILGQPPQKLFTEEELAALNKAGVSGSLLYGGGSGNGDSVMLMRPEGPVAHVRIILDHDPGHEVLLPIPAHRDVIFLQRGDTFLAFPGNGPNLPRFLSLTPSTTTDPQISLFTQTMDGGHSGGFCTRFP</sequence>
<dbReference type="RefSeq" id="WP_179486803.1">
    <property type="nucleotide sequence ID" value="NZ_JACCCW010000001.1"/>
</dbReference>
<dbReference type="Proteomes" id="UP000589520">
    <property type="component" value="Unassembled WGS sequence"/>
</dbReference>
<organism evidence="1 2">
    <name type="scientific">Granulicella arctica</name>
    <dbReference type="NCBI Taxonomy" id="940613"/>
    <lineage>
        <taxon>Bacteria</taxon>
        <taxon>Pseudomonadati</taxon>
        <taxon>Acidobacteriota</taxon>
        <taxon>Terriglobia</taxon>
        <taxon>Terriglobales</taxon>
        <taxon>Acidobacteriaceae</taxon>
        <taxon>Granulicella</taxon>
    </lineage>
</organism>
<protein>
    <submittedName>
        <fullName evidence="1">Uncharacterized protein</fullName>
    </submittedName>
</protein>
<proteinExistence type="predicted"/>
<keyword evidence="2" id="KW-1185">Reference proteome</keyword>
<dbReference type="AlphaFoldDB" id="A0A7Y9PET8"/>
<dbReference type="EMBL" id="JACCCW010000001">
    <property type="protein sequence ID" value="NYF77871.1"/>
    <property type="molecule type" value="Genomic_DNA"/>
</dbReference>
<reference evidence="1 2" key="1">
    <citation type="submission" date="2020-07" db="EMBL/GenBank/DDBJ databases">
        <title>Genomic Encyclopedia of Type Strains, Phase IV (KMG-V): Genome sequencing to study the core and pangenomes of soil and plant-associated prokaryotes.</title>
        <authorList>
            <person name="Whitman W."/>
        </authorList>
    </citation>
    <scope>NUCLEOTIDE SEQUENCE [LARGE SCALE GENOMIC DNA]</scope>
    <source>
        <strain evidence="1 2">X4EP2</strain>
    </source>
</reference>
<comment type="caution">
    <text evidence="1">The sequence shown here is derived from an EMBL/GenBank/DDBJ whole genome shotgun (WGS) entry which is preliminary data.</text>
</comment>